<dbReference type="GO" id="GO:0004140">
    <property type="term" value="F:dephospho-CoA kinase activity"/>
    <property type="evidence" value="ECO:0007669"/>
    <property type="project" value="UniProtKB-UniRule"/>
</dbReference>
<comment type="function">
    <text evidence="5">Catalyzes the phosphorylation of the 3'-hydroxyl group of dephosphocoenzyme A to form coenzyme A.</text>
</comment>
<comment type="pathway">
    <text evidence="5">Cofactor biosynthesis; coenzyme A biosynthesis; CoA from (R)-pantothenate: step 5/5.</text>
</comment>
<dbReference type="HAMAP" id="MF_00376">
    <property type="entry name" value="Dephospho_CoA_kinase"/>
    <property type="match status" value="1"/>
</dbReference>
<gene>
    <name evidence="5" type="primary">coaE</name>
    <name evidence="7" type="ORF">EJ903_07470</name>
</gene>
<evidence type="ECO:0000256" key="2">
    <source>
        <dbReference type="ARBA" id="ARBA00022741"/>
    </source>
</evidence>
<reference evidence="7 8" key="1">
    <citation type="submission" date="2018-12" db="EMBL/GenBank/DDBJ databases">
        <authorList>
            <person name="Yang Y."/>
        </authorList>
    </citation>
    <scope>NUCLEOTIDE SEQUENCE [LARGE SCALE GENOMIC DNA]</scope>
    <source>
        <strain evidence="7 8">L-25-5w-1</strain>
    </source>
</reference>
<dbReference type="CDD" id="cd02022">
    <property type="entry name" value="DPCK"/>
    <property type="match status" value="1"/>
</dbReference>
<dbReference type="GO" id="GO:0005524">
    <property type="term" value="F:ATP binding"/>
    <property type="evidence" value="ECO:0007669"/>
    <property type="project" value="UniProtKB-UniRule"/>
</dbReference>
<keyword evidence="5 7" id="KW-0418">Kinase</keyword>
<dbReference type="AlphaFoldDB" id="A0A3S0KZJ8"/>
<keyword evidence="2 5" id="KW-0547">Nucleotide-binding</keyword>
<dbReference type="InterPro" id="IPR027417">
    <property type="entry name" value="P-loop_NTPase"/>
</dbReference>
<keyword evidence="3 5" id="KW-0067">ATP-binding</keyword>
<evidence type="ECO:0000256" key="6">
    <source>
        <dbReference type="NCBIfam" id="TIGR00152"/>
    </source>
</evidence>
<evidence type="ECO:0000256" key="4">
    <source>
        <dbReference type="ARBA" id="ARBA00022993"/>
    </source>
</evidence>
<dbReference type="Pfam" id="PF01121">
    <property type="entry name" value="CoaE"/>
    <property type="match status" value="1"/>
</dbReference>
<name>A0A3S0KZJ8_9PROT</name>
<proteinExistence type="inferred from homology"/>
<protein>
    <recommendedName>
        <fullName evidence="5 6">Dephospho-CoA kinase</fullName>
        <ecNumber evidence="5 6">2.7.1.24</ecNumber>
    </recommendedName>
    <alternativeName>
        <fullName evidence="5">Dephosphocoenzyme A kinase</fullName>
    </alternativeName>
</protein>
<dbReference type="EC" id="2.7.1.24" evidence="5 6"/>
<dbReference type="Gene3D" id="3.40.50.300">
    <property type="entry name" value="P-loop containing nucleotide triphosphate hydrolases"/>
    <property type="match status" value="1"/>
</dbReference>
<evidence type="ECO:0000256" key="5">
    <source>
        <dbReference type="HAMAP-Rule" id="MF_00376"/>
    </source>
</evidence>
<accession>A0A3S0KZJ8</accession>
<dbReference type="GO" id="GO:0005737">
    <property type="term" value="C:cytoplasm"/>
    <property type="evidence" value="ECO:0007669"/>
    <property type="project" value="UniProtKB-SubCell"/>
</dbReference>
<dbReference type="InterPro" id="IPR001977">
    <property type="entry name" value="Depp_CoAkinase"/>
</dbReference>
<dbReference type="Proteomes" id="UP000277007">
    <property type="component" value="Unassembled WGS sequence"/>
</dbReference>
<dbReference type="PANTHER" id="PTHR10695">
    <property type="entry name" value="DEPHOSPHO-COA KINASE-RELATED"/>
    <property type="match status" value="1"/>
</dbReference>
<dbReference type="OrthoDB" id="9812943at2"/>
<dbReference type="SUPFAM" id="SSF52540">
    <property type="entry name" value="P-loop containing nucleoside triphosphate hydrolases"/>
    <property type="match status" value="1"/>
</dbReference>
<comment type="subcellular location">
    <subcellularLocation>
        <location evidence="5">Cytoplasm</location>
    </subcellularLocation>
</comment>
<evidence type="ECO:0000313" key="8">
    <source>
        <dbReference type="Proteomes" id="UP000277007"/>
    </source>
</evidence>
<dbReference type="PANTHER" id="PTHR10695:SF46">
    <property type="entry name" value="BIFUNCTIONAL COENZYME A SYNTHASE-RELATED"/>
    <property type="match status" value="1"/>
</dbReference>
<keyword evidence="5 7" id="KW-0808">Transferase</keyword>
<dbReference type="RefSeq" id="WP_126613696.1">
    <property type="nucleotide sequence ID" value="NZ_JBHUCY010000012.1"/>
</dbReference>
<comment type="catalytic activity">
    <reaction evidence="5">
        <text>3'-dephospho-CoA + ATP = ADP + CoA + H(+)</text>
        <dbReference type="Rhea" id="RHEA:18245"/>
        <dbReference type="ChEBI" id="CHEBI:15378"/>
        <dbReference type="ChEBI" id="CHEBI:30616"/>
        <dbReference type="ChEBI" id="CHEBI:57287"/>
        <dbReference type="ChEBI" id="CHEBI:57328"/>
        <dbReference type="ChEBI" id="CHEBI:456216"/>
        <dbReference type="EC" id="2.7.1.24"/>
    </reaction>
</comment>
<evidence type="ECO:0000256" key="3">
    <source>
        <dbReference type="ARBA" id="ARBA00022840"/>
    </source>
</evidence>
<dbReference type="NCBIfam" id="TIGR00152">
    <property type="entry name" value="dephospho-CoA kinase"/>
    <property type="match status" value="1"/>
</dbReference>
<dbReference type="EMBL" id="RXMA01000005">
    <property type="protein sequence ID" value="RTR21947.1"/>
    <property type="molecule type" value="Genomic_DNA"/>
</dbReference>
<feature type="binding site" evidence="5">
    <location>
        <begin position="11"/>
        <end position="16"/>
    </location>
    <ligand>
        <name>ATP</name>
        <dbReference type="ChEBI" id="CHEBI:30616"/>
    </ligand>
</feature>
<sequence length="209" mass="22197">MFVLGLTGSIGMGKSTAAKMLAAMGAPVCDSDRLVHGLLAKGGTAVPAIAAAFPGAVVEGAVDRRALGAAVFGNPPALARLEAILHPMVQAAQRRFLARAARRRVRVAVLDIPLLFETHGDKRVDAVLVVSAPLRVQTSRVLARPGMTAEKFAGILARQTPDVEKRRRADWVIPSGAGRLTTRRALARALRVVKGRPGRRWPPRGYAPV</sequence>
<dbReference type="GO" id="GO:0015937">
    <property type="term" value="P:coenzyme A biosynthetic process"/>
    <property type="evidence" value="ECO:0007669"/>
    <property type="project" value="UniProtKB-UniRule"/>
</dbReference>
<keyword evidence="8" id="KW-1185">Reference proteome</keyword>
<dbReference type="PROSITE" id="PS51219">
    <property type="entry name" value="DPCK"/>
    <property type="match status" value="1"/>
</dbReference>
<keyword evidence="4 5" id="KW-0173">Coenzyme A biosynthesis</keyword>
<comment type="caution">
    <text evidence="7">The sequence shown here is derived from an EMBL/GenBank/DDBJ whole genome shotgun (WGS) entry which is preliminary data.</text>
</comment>
<evidence type="ECO:0000313" key="7">
    <source>
        <dbReference type="EMBL" id="RTR21947.1"/>
    </source>
</evidence>
<organism evidence="7 8">
    <name type="scientific">Azospirillum griseum</name>
    <dbReference type="NCBI Taxonomy" id="2496639"/>
    <lineage>
        <taxon>Bacteria</taxon>
        <taxon>Pseudomonadati</taxon>
        <taxon>Pseudomonadota</taxon>
        <taxon>Alphaproteobacteria</taxon>
        <taxon>Rhodospirillales</taxon>
        <taxon>Azospirillaceae</taxon>
        <taxon>Azospirillum</taxon>
    </lineage>
</organism>
<keyword evidence="5" id="KW-0963">Cytoplasm</keyword>
<comment type="similarity">
    <text evidence="1 5">Belongs to the CoaE family.</text>
</comment>
<evidence type="ECO:0000256" key="1">
    <source>
        <dbReference type="ARBA" id="ARBA00009018"/>
    </source>
</evidence>
<dbReference type="UniPathway" id="UPA00241">
    <property type="reaction ID" value="UER00356"/>
</dbReference>